<organism evidence="4 5">
    <name type="scientific">Secundilactobacillus kimchicus JCM 15530</name>
    <dbReference type="NCBI Taxonomy" id="1302272"/>
    <lineage>
        <taxon>Bacteria</taxon>
        <taxon>Bacillati</taxon>
        <taxon>Bacillota</taxon>
        <taxon>Bacilli</taxon>
        <taxon>Lactobacillales</taxon>
        <taxon>Lactobacillaceae</taxon>
        <taxon>Secundilactobacillus</taxon>
    </lineage>
</organism>
<evidence type="ECO:0000313" key="4">
    <source>
        <dbReference type="EMBL" id="KRK47393.1"/>
    </source>
</evidence>
<reference evidence="4 5" key="1">
    <citation type="journal article" date="2015" name="Genome Announc.">
        <title>Expanding the biotechnology potential of lactobacilli through comparative genomics of 213 strains and associated genera.</title>
        <authorList>
            <person name="Sun Z."/>
            <person name="Harris H.M."/>
            <person name="McCann A."/>
            <person name="Guo C."/>
            <person name="Argimon S."/>
            <person name="Zhang W."/>
            <person name="Yang X."/>
            <person name="Jeffery I.B."/>
            <person name="Cooney J.C."/>
            <person name="Kagawa T.F."/>
            <person name="Liu W."/>
            <person name="Song Y."/>
            <person name="Salvetti E."/>
            <person name="Wrobel A."/>
            <person name="Rasinkangas P."/>
            <person name="Parkhill J."/>
            <person name="Rea M.C."/>
            <person name="O'Sullivan O."/>
            <person name="Ritari J."/>
            <person name="Douillard F.P."/>
            <person name="Paul Ross R."/>
            <person name="Yang R."/>
            <person name="Briner A.E."/>
            <person name="Felis G.E."/>
            <person name="de Vos W.M."/>
            <person name="Barrangou R."/>
            <person name="Klaenhammer T.R."/>
            <person name="Caufield P.W."/>
            <person name="Cui Y."/>
            <person name="Zhang H."/>
            <person name="O'Toole P.W."/>
        </authorList>
    </citation>
    <scope>NUCLEOTIDE SEQUENCE [LARGE SCALE GENOMIC DNA]</scope>
    <source>
        <strain evidence="4 5">JCM 15530</strain>
    </source>
</reference>
<feature type="transmembrane region" description="Helical" evidence="2">
    <location>
        <begin position="94"/>
        <end position="113"/>
    </location>
</feature>
<name>A0A0R1HV94_9LACO</name>
<gene>
    <name evidence="4" type="ORF">FC96_GL002512</name>
</gene>
<dbReference type="PANTHER" id="PTHR46558:SF4">
    <property type="entry name" value="DNA-BIDING PHAGE PROTEIN"/>
    <property type="match status" value="1"/>
</dbReference>
<evidence type="ECO:0000256" key="2">
    <source>
        <dbReference type="SAM" id="Phobius"/>
    </source>
</evidence>
<dbReference type="GO" id="GO:0003677">
    <property type="term" value="F:DNA binding"/>
    <property type="evidence" value="ECO:0007669"/>
    <property type="project" value="UniProtKB-KW"/>
</dbReference>
<keyword evidence="2" id="KW-0472">Membrane</keyword>
<dbReference type="EMBL" id="AZCX01000009">
    <property type="protein sequence ID" value="KRK47393.1"/>
    <property type="molecule type" value="Genomic_DNA"/>
</dbReference>
<dbReference type="SUPFAM" id="SSF47413">
    <property type="entry name" value="lambda repressor-like DNA-binding domains"/>
    <property type="match status" value="1"/>
</dbReference>
<sequence length="192" mass="21746">MTQQALGDELSVSRKTISSWETGHSYPDVGSLIRLSEIFQISLDDLLKDDRLVDHYNSQEKVGLQNQRMLCVTWCLNIILVVMGYVNLFRPFNVHVPFLTSAVFLNWFILATHYDRWANFRRIRWGLGAVATMLGVYVITALTTMAVPLPAKRHSVAFFAGQQSSHYAAIMVLSLGVTSLLWMWPGPKKGDK</sequence>
<evidence type="ECO:0000313" key="5">
    <source>
        <dbReference type="Proteomes" id="UP000050911"/>
    </source>
</evidence>
<feature type="transmembrane region" description="Helical" evidence="2">
    <location>
        <begin position="69"/>
        <end position="88"/>
    </location>
</feature>
<dbReference type="Gene3D" id="1.10.260.40">
    <property type="entry name" value="lambda repressor-like DNA-binding domains"/>
    <property type="match status" value="1"/>
</dbReference>
<feature type="transmembrane region" description="Helical" evidence="2">
    <location>
        <begin position="125"/>
        <end position="147"/>
    </location>
</feature>
<dbReference type="AlphaFoldDB" id="A0A0R1HV94"/>
<proteinExistence type="predicted"/>
<keyword evidence="5" id="KW-1185">Reference proteome</keyword>
<dbReference type="InterPro" id="IPR001387">
    <property type="entry name" value="Cro/C1-type_HTH"/>
</dbReference>
<dbReference type="Proteomes" id="UP000050911">
    <property type="component" value="Unassembled WGS sequence"/>
</dbReference>
<comment type="caution">
    <text evidence="4">The sequence shown here is derived from an EMBL/GenBank/DDBJ whole genome shotgun (WGS) entry which is preliminary data.</text>
</comment>
<feature type="domain" description="HTH cro/C1-type" evidence="3">
    <location>
        <begin position="1"/>
        <end position="46"/>
    </location>
</feature>
<feature type="transmembrane region" description="Helical" evidence="2">
    <location>
        <begin position="167"/>
        <end position="184"/>
    </location>
</feature>
<keyword evidence="2" id="KW-1133">Transmembrane helix</keyword>
<dbReference type="PROSITE" id="PS50943">
    <property type="entry name" value="HTH_CROC1"/>
    <property type="match status" value="1"/>
</dbReference>
<dbReference type="InterPro" id="IPR010982">
    <property type="entry name" value="Lambda_DNA-bd_dom_sf"/>
</dbReference>
<protein>
    <recommendedName>
        <fullName evidence="3">HTH cro/C1-type domain-containing protein</fullName>
    </recommendedName>
</protein>
<evidence type="ECO:0000256" key="1">
    <source>
        <dbReference type="ARBA" id="ARBA00023125"/>
    </source>
</evidence>
<dbReference type="Pfam" id="PF01381">
    <property type="entry name" value="HTH_3"/>
    <property type="match status" value="1"/>
</dbReference>
<dbReference type="PATRIC" id="fig|1302272.5.peg.2561"/>
<dbReference type="CDD" id="cd00093">
    <property type="entry name" value="HTH_XRE"/>
    <property type="match status" value="1"/>
</dbReference>
<dbReference type="STRING" id="1302272.FC96_GL002512"/>
<keyword evidence="1" id="KW-0238">DNA-binding</keyword>
<evidence type="ECO:0000259" key="3">
    <source>
        <dbReference type="PROSITE" id="PS50943"/>
    </source>
</evidence>
<accession>A0A0R1HV94</accession>
<dbReference type="PANTHER" id="PTHR46558">
    <property type="entry name" value="TRACRIPTIONAL REGULATORY PROTEIN-RELATED-RELATED"/>
    <property type="match status" value="1"/>
</dbReference>
<keyword evidence="2" id="KW-0812">Transmembrane</keyword>